<evidence type="ECO:0000256" key="1">
    <source>
        <dbReference type="SAM" id="SignalP"/>
    </source>
</evidence>
<dbReference type="OrthoDB" id="5486557at2"/>
<dbReference type="EMBL" id="CP012333">
    <property type="protein sequence ID" value="AKU99847.1"/>
    <property type="molecule type" value="Genomic_DNA"/>
</dbReference>
<name>A0A0K1Q288_9BACT</name>
<dbReference type="AlphaFoldDB" id="A0A0K1Q288"/>
<dbReference type="Pfam" id="PF17517">
    <property type="entry name" value="IgGFc_binding"/>
    <property type="match status" value="1"/>
</dbReference>
<dbReference type="PANTHER" id="PTHR46534:SF1">
    <property type="entry name" value="IGGFC-BINDING PROTEIN N-TERMINAL DOMAIN-CONTAINING PROTEIN"/>
    <property type="match status" value="1"/>
</dbReference>
<dbReference type="KEGG" id="llu:AKJ09_06511"/>
<keyword evidence="1" id="KW-0732">Signal</keyword>
<dbReference type="STRING" id="1391654.AKJ09_06511"/>
<evidence type="ECO:0000313" key="4">
    <source>
        <dbReference type="Proteomes" id="UP000064967"/>
    </source>
</evidence>
<evidence type="ECO:0000313" key="3">
    <source>
        <dbReference type="EMBL" id="AKU99847.1"/>
    </source>
</evidence>
<feature type="chain" id="PRO_5005466755" description="IgGFc-binding protein N-terminal domain-containing protein" evidence="1">
    <location>
        <begin position="24"/>
        <end position="599"/>
    </location>
</feature>
<keyword evidence="4" id="KW-1185">Reference proteome</keyword>
<sequence>MKSRFDKVCVLAMSGSLATSIGALLLMPLASCGGGSRGDFPEEVGADFGDAASTPEVDTSCARQCSLDFRSVLSACDGSVVESCPPDLACGGASCVSPCEAMAAAQSSIGCEFYTQPPGTTNAAGSCYAAYVVNSWSSPITVDVSLGNEKLDLSNAVFRFKPGTSELESAPGEIPPNEAVIVFLLDAPNTFSPEGYTACPAGVTPATKRWLSPARTGRGTSFHLTTSAPSSVATIYPFGGAASFFPTATLLLPTASWDKQHVLVEPWQRSAVIANVGGVPNVQIVASDDDTQVTILPTADILPADGVTGALRGRVATYTLGKGEFLQIGQNDELSGSLIEANKPVATFGGHGCMNVPSNIPACDTEQKQIPAFTQWGQEYVAVRYRGRTGDSESAPYRIVAAIDGTELSYDPAPPVGAPTSMKAGEVATFSSAAPFVVRSQDANHPIYVAVYMTGGGGDGFNAVGDPEAVNLVPAGQYLDSYSFFADPTYDETSLVVVRGKSSSGVFEDVTLECAGGALTDWRPVGKSGQYEFRRVDLSRGRGPGETFPGGTCTSGLHRMKSNGPFTATIWGWGRTASYAYPGGMAQRKLVTTATLNVH</sequence>
<accession>A0A0K1Q288</accession>
<dbReference type="InterPro" id="IPR035234">
    <property type="entry name" value="IgGFc-bd_N"/>
</dbReference>
<organism evidence="3 4">
    <name type="scientific">Labilithrix luteola</name>
    <dbReference type="NCBI Taxonomy" id="1391654"/>
    <lineage>
        <taxon>Bacteria</taxon>
        <taxon>Pseudomonadati</taxon>
        <taxon>Myxococcota</taxon>
        <taxon>Polyangia</taxon>
        <taxon>Polyangiales</taxon>
        <taxon>Labilitrichaceae</taxon>
        <taxon>Labilithrix</taxon>
    </lineage>
</organism>
<evidence type="ECO:0000259" key="2">
    <source>
        <dbReference type="Pfam" id="PF17517"/>
    </source>
</evidence>
<proteinExistence type="predicted"/>
<dbReference type="Proteomes" id="UP000064967">
    <property type="component" value="Chromosome"/>
</dbReference>
<protein>
    <recommendedName>
        <fullName evidence="2">IgGFc-binding protein N-terminal domain-containing protein</fullName>
    </recommendedName>
</protein>
<feature type="domain" description="IgGFc-binding protein N-terminal" evidence="2">
    <location>
        <begin position="247"/>
        <end position="572"/>
    </location>
</feature>
<reference evidence="3 4" key="1">
    <citation type="submission" date="2015-08" db="EMBL/GenBank/DDBJ databases">
        <authorList>
            <person name="Babu N.S."/>
            <person name="Beckwith C.J."/>
            <person name="Beseler K.G."/>
            <person name="Brison A."/>
            <person name="Carone J.V."/>
            <person name="Caskin T.P."/>
            <person name="Diamond M."/>
            <person name="Durham M.E."/>
            <person name="Foxe J.M."/>
            <person name="Go M."/>
            <person name="Henderson B.A."/>
            <person name="Jones I.B."/>
            <person name="McGettigan J.A."/>
            <person name="Micheletti S.J."/>
            <person name="Nasrallah M.E."/>
            <person name="Ortiz D."/>
            <person name="Piller C.R."/>
            <person name="Privatt S.R."/>
            <person name="Schneider S.L."/>
            <person name="Sharp S."/>
            <person name="Smith T.C."/>
            <person name="Stanton J.D."/>
            <person name="Ullery H.E."/>
            <person name="Wilson R.J."/>
            <person name="Serrano M.G."/>
            <person name="Buck G."/>
            <person name="Lee V."/>
            <person name="Wang Y."/>
            <person name="Carvalho R."/>
            <person name="Voegtly L."/>
            <person name="Shi R."/>
            <person name="Duckworth R."/>
            <person name="Johnson A."/>
            <person name="Loviza R."/>
            <person name="Walstead R."/>
            <person name="Shah Z."/>
            <person name="Kiflezghi M."/>
            <person name="Wade K."/>
            <person name="Ball S.L."/>
            <person name="Bradley K.W."/>
            <person name="Asai D.J."/>
            <person name="Bowman C.A."/>
            <person name="Russell D.A."/>
            <person name="Pope W.H."/>
            <person name="Jacobs-Sera D."/>
            <person name="Hendrix R.W."/>
            <person name="Hatfull G.F."/>
        </authorList>
    </citation>
    <scope>NUCLEOTIDE SEQUENCE [LARGE SCALE GENOMIC DNA]</scope>
    <source>
        <strain evidence="3 4">DSM 27648</strain>
    </source>
</reference>
<feature type="signal peptide" evidence="1">
    <location>
        <begin position="1"/>
        <end position="23"/>
    </location>
</feature>
<dbReference type="RefSeq" id="WP_146651233.1">
    <property type="nucleotide sequence ID" value="NZ_CP012333.1"/>
</dbReference>
<dbReference type="PANTHER" id="PTHR46534">
    <property type="entry name" value="IGGFC_BINDING DOMAIN-CONTAINING PROTEIN"/>
    <property type="match status" value="1"/>
</dbReference>
<gene>
    <name evidence="3" type="ORF">AKJ09_06511</name>
</gene>